<gene>
    <name evidence="4" type="ORF">Ga0609869_000141</name>
</gene>
<evidence type="ECO:0000259" key="2">
    <source>
        <dbReference type="PROSITE" id="PS50924"/>
    </source>
</evidence>
<dbReference type="InterPro" id="IPR005330">
    <property type="entry name" value="MHYT_dom"/>
</dbReference>
<dbReference type="PROSITE" id="PS50924">
    <property type="entry name" value="MHYT"/>
    <property type="match status" value="1"/>
</dbReference>
<feature type="transmembrane region" description="Helical" evidence="1">
    <location>
        <begin position="141"/>
        <end position="162"/>
    </location>
</feature>
<feature type="transmembrane region" description="Helical" evidence="1">
    <location>
        <begin position="174"/>
        <end position="195"/>
    </location>
</feature>
<dbReference type="InterPro" id="IPR012073">
    <property type="entry name" value="LytTR_MHYT"/>
</dbReference>
<comment type="caution">
    <text evidence="4">The sequence shown here is derived from an EMBL/GenBank/DDBJ whole genome shotgun (WGS) entry which is preliminary data.</text>
</comment>
<protein>
    <submittedName>
        <fullName evidence="4">NO-binding membrane sensor protein with MHYT domain</fullName>
    </submittedName>
</protein>
<dbReference type="PROSITE" id="PS50930">
    <property type="entry name" value="HTH_LYTTR"/>
    <property type="match status" value="1"/>
</dbReference>
<feature type="domain" description="MHYT" evidence="2">
    <location>
        <begin position="12"/>
        <end position="199"/>
    </location>
</feature>
<accession>A0ABV3XNU9</accession>
<evidence type="ECO:0000256" key="1">
    <source>
        <dbReference type="PROSITE-ProRule" id="PRU00244"/>
    </source>
</evidence>
<dbReference type="SMART" id="SM00850">
    <property type="entry name" value="LytTR"/>
    <property type="match status" value="1"/>
</dbReference>
<organism evidence="4 5">
    <name type="scientific">Rhodovulum iodosum</name>
    <dbReference type="NCBI Taxonomy" id="68291"/>
    <lineage>
        <taxon>Bacteria</taxon>
        <taxon>Pseudomonadati</taxon>
        <taxon>Pseudomonadota</taxon>
        <taxon>Alphaproteobacteria</taxon>
        <taxon>Rhodobacterales</taxon>
        <taxon>Paracoccaceae</taxon>
        <taxon>Rhodovulum</taxon>
    </lineage>
</organism>
<reference evidence="4 5" key="1">
    <citation type="submission" date="2024-06" db="EMBL/GenBank/DDBJ databases">
        <title>Genome of Rhodovulum iodosum, a marine photoferrotroph.</title>
        <authorList>
            <person name="Bianchini G."/>
            <person name="Nikeleit V."/>
            <person name="Kappler A."/>
            <person name="Bryce C."/>
            <person name="Sanchez-Baracaldo P."/>
        </authorList>
    </citation>
    <scope>NUCLEOTIDE SEQUENCE [LARGE SCALE GENOMIC DNA]</scope>
    <source>
        <strain evidence="4 5">UT/N1</strain>
    </source>
</reference>
<dbReference type="PANTHER" id="PTHR35152:SF1">
    <property type="entry name" value="DOMAIN SIGNALLING PROTEIN, PUTATIVE (AFU_ORTHOLOGUE AFUA_5G11310)-RELATED"/>
    <property type="match status" value="1"/>
</dbReference>
<keyword evidence="1" id="KW-0472">Membrane</keyword>
<dbReference type="Pfam" id="PF03707">
    <property type="entry name" value="MHYT"/>
    <property type="match status" value="2"/>
</dbReference>
<feature type="transmembrane region" description="Helical" evidence="1">
    <location>
        <begin position="78"/>
        <end position="102"/>
    </location>
</feature>
<keyword evidence="1" id="KW-0812">Transmembrane</keyword>
<feature type="transmembrane region" description="Helical" evidence="1">
    <location>
        <begin position="114"/>
        <end position="135"/>
    </location>
</feature>
<dbReference type="Proteomes" id="UP001560019">
    <property type="component" value="Unassembled WGS sequence"/>
</dbReference>
<feature type="transmembrane region" description="Helical" evidence="1">
    <location>
        <begin position="50"/>
        <end position="72"/>
    </location>
</feature>
<dbReference type="EMBL" id="JBEHHI010000001">
    <property type="protein sequence ID" value="MEX5726788.1"/>
    <property type="molecule type" value="Genomic_DNA"/>
</dbReference>
<keyword evidence="5" id="KW-1185">Reference proteome</keyword>
<dbReference type="Gene3D" id="2.40.50.1020">
    <property type="entry name" value="LytTr DNA-binding domain"/>
    <property type="match status" value="1"/>
</dbReference>
<dbReference type="InterPro" id="IPR007492">
    <property type="entry name" value="LytTR_DNA-bd_dom"/>
</dbReference>
<keyword evidence="1" id="KW-1133">Transmembrane helix</keyword>
<feature type="domain" description="HTH LytTR-type" evidence="3">
    <location>
        <begin position="269"/>
        <end position="375"/>
    </location>
</feature>
<feature type="transmembrane region" description="Helical" evidence="1">
    <location>
        <begin position="16"/>
        <end position="38"/>
    </location>
</feature>
<evidence type="ECO:0000313" key="4">
    <source>
        <dbReference type="EMBL" id="MEX5726788.1"/>
    </source>
</evidence>
<evidence type="ECO:0000313" key="5">
    <source>
        <dbReference type="Proteomes" id="UP001560019"/>
    </source>
</evidence>
<dbReference type="Pfam" id="PF04397">
    <property type="entry name" value="LytTR"/>
    <property type="match status" value="1"/>
</dbReference>
<sequence length="375" mass="39904">MRRRANMLIYVYDYRLILASIVISMMAAFTGLALTRGLSGVSDGVRHLRIAMAAIALGGGIWTMHFVAMLAMRFDVAVYYRALPTVASVLIAILLAGLALILMHFGPRTRLRMALAGLVLGLGIVIMHYTGLAGIEGCRAVYHPAGFAAAGGLAVLMGMLAIRTAYGRRSAANILGATAIFGLSVAIVHFTAMYWTDFMAAAGAPGPSPALGNAQLALVVMLAAFVISGAFLLSGASFLSAPQPAGAPALTEAPHAPLPPPAPETEPRLPYEREGVTYFLPAGQVAAIRAEGHYTIAYTPEGRVFCPWSISEAERRLGEAGFFRTHRSYLVNTAQVSAFERRKDNGLCLFDGHAHLDKVPVSRARVAALRDRLGL</sequence>
<name>A0ABV3XNU9_9RHOB</name>
<dbReference type="PANTHER" id="PTHR35152">
    <property type="entry name" value="DOMAIN SIGNALLING PROTEIN, PUTATIVE (AFU_ORTHOLOGUE AFUA_5G11310)-RELATED"/>
    <property type="match status" value="1"/>
</dbReference>
<feature type="transmembrane region" description="Helical" evidence="1">
    <location>
        <begin position="215"/>
        <end position="233"/>
    </location>
</feature>
<proteinExistence type="predicted"/>
<evidence type="ECO:0000259" key="3">
    <source>
        <dbReference type="PROSITE" id="PS50930"/>
    </source>
</evidence>
<dbReference type="PIRSF" id="PIRSF036615">
    <property type="entry name" value="MHYT_LytTR"/>
    <property type="match status" value="1"/>
</dbReference>